<dbReference type="Gramene" id="ERN10069">
    <property type="protein sequence ID" value="ERN10069"/>
    <property type="gene ID" value="AMTR_s00013p00256090"/>
</dbReference>
<feature type="compositionally biased region" description="Basic and acidic residues" evidence="1">
    <location>
        <begin position="131"/>
        <end position="143"/>
    </location>
</feature>
<dbReference type="PANTHER" id="PTHR48235:SF1">
    <property type="entry name" value="OS01G0916700 PROTEIN"/>
    <property type="match status" value="1"/>
</dbReference>
<reference evidence="3" key="1">
    <citation type="journal article" date="2013" name="Science">
        <title>The Amborella genome and the evolution of flowering plants.</title>
        <authorList>
            <consortium name="Amborella Genome Project"/>
        </authorList>
    </citation>
    <scope>NUCLEOTIDE SEQUENCE [LARGE SCALE GENOMIC DNA]</scope>
</reference>
<sequence>MANSDCNSMPEEFSHHRPIPIQTLTHRTCPHHHHHHHHHHLHLHICHRNRFHSFFHLAPPFCPNSLPYPIPRVLPPPWPTPYPPPSATPLAHSETLADAEPSREELEDGEEEEEEPVFVMTDEWMEFFAKSEAKRRQEKEEKLRKGHGRS</sequence>
<feature type="compositionally biased region" description="Pro residues" evidence="1">
    <location>
        <begin position="77"/>
        <end position="87"/>
    </location>
</feature>
<evidence type="ECO:0000313" key="2">
    <source>
        <dbReference type="EMBL" id="ERN10069.1"/>
    </source>
</evidence>
<feature type="compositionally biased region" description="Acidic residues" evidence="1">
    <location>
        <begin position="105"/>
        <end position="116"/>
    </location>
</feature>
<name>W1PQJ1_AMBTC</name>
<dbReference type="eggNOG" id="ENOG502S7PA">
    <property type="taxonomic scope" value="Eukaryota"/>
</dbReference>
<protein>
    <submittedName>
        <fullName evidence="2">Uncharacterized protein</fullName>
    </submittedName>
</protein>
<dbReference type="Proteomes" id="UP000017836">
    <property type="component" value="Unassembled WGS sequence"/>
</dbReference>
<dbReference type="OMA" id="HCPLRRH"/>
<dbReference type="PANTHER" id="PTHR48235">
    <property type="entry name" value="OS01G0916700 PROTEIN"/>
    <property type="match status" value="1"/>
</dbReference>
<evidence type="ECO:0000256" key="1">
    <source>
        <dbReference type="SAM" id="MobiDB-lite"/>
    </source>
</evidence>
<evidence type="ECO:0000313" key="3">
    <source>
        <dbReference type="Proteomes" id="UP000017836"/>
    </source>
</evidence>
<feature type="region of interest" description="Disordered" evidence="1">
    <location>
        <begin position="77"/>
        <end position="116"/>
    </location>
</feature>
<proteinExistence type="predicted"/>
<accession>W1PQJ1</accession>
<feature type="region of interest" description="Disordered" evidence="1">
    <location>
        <begin position="131"/>
        <end position="150"/>
    </location>
</feature>
<dbReference type="AlphaFoldDB" id="W1PQJ1"/>
<gene>
    <name evidence="2" type="ORF">AMTR_s00013p00256090</name>
</gene>
<keyword evidence="3" id="KW-1185">Reference proteome</keyword>
<organism evidence="2 3">
    <name type="scientific">Amborella trichopoda</name>
    <dbReference type="NCBI Taxonomy" id="13333"/>
    <lineage>
        <taxon>Eukaryota</taxon>
        <taxon>Viridiplantae</taxon>
        <taxon>Streptophyta</taxon>
        <taxon>Embryophyta</taxon>
        <taxon>Tracheophyta</taxon>
        <taxon>Spermatophyta</taxon>
        <taxon>Magnoliopsida</taxon>
        <taxon>Amborellales</taxon>
        <taxon>Amborellaceae</taxon>
        <taxon>Amborella</taxon>
    </lineage>
</organism>
<dbReference type="EMBL" id="KI392979">
    <property type="protein sequence ID" value="ERN10069.1"/>
    <property type="molecule type" value="Genomic_DNA"/>
</dbReference>
<dbReference type="HOGENOM" id="CLU_146332_0_0_1"/>